<evidence type="ECO:0000313" key="2">
    <source>
        <dbReference type="Proteomes" id="UP001589628"/>
    </source>
</evidence>
<sequence length="211" mass="23435">MSGRNQIKRGPKRKVEDYQQALAIIDESWICHLGIDAGGYPLVLPTAHWRQGEYLYLHGHARNGLLTKALEQPLCVCFTLLDGLVLAKSGFNHSMNYRSLVVFGQPERVEGEHKRESLDYFVDRIVPGRAAVVRPLTDIELQATLVIRLRLDEWSCKIRQGGPNDDAADGDWPVWSGVLPLRLQAGEWQVAQADGPVPESATPALHGLPAN</sequence>
<dbReference type="SUPFAM" id="SSF50475">
    <property type="entry name" value="FMN-binding split barrel"/>
    <property type="match status" value="1"/>
</dbReference>
<accession>A0ABV5ZGR7</accession>
<proteinExistence type="predicted"/>
<dbReference type="EMBL" id="JBHLZN010000008">
    <property type="protein sequence ID" value="MFB9888045.1"/>
    <property type="molecule type" value="Genomic_DNA"/>
</dbReference>
<dbReference type="PANTHER" id="PTHR34071">
    <property type="entry name" value="5-NITROIMIDAZOLE ANTIBIOTICS RESISTANCE PROTEIN, NIMA-FAMILY-RELATED PROTEIN-RELATED"/>
    <property type="match status" value="1"/>
</dbReference>
<dbReference type="EC" id="1.-.-.-" evidence="1"/>
<reference evidence="1 2" key="1">
    <citation type="submission" date="2024-09" db="EMBL/GenBank/DDBJ databases">
        <authorList>
            <person name="Sun Q."/>
            <person name="Mori K."/>
        </authorList>
    </citation>
    <scope>NUCLEOTIDE SEQUENCE [LARGE SCALE GENOMIC DNA]</scope>
    <source>
        <strain evidence="1 2">ATCC 51285</strain>
    </source>
</reference>
<dbReference type="Proteomes" id="UP001589628">
    <property type="component" value="Unassembled WGS sequence"/>
</dbReference>
<gene>
    <name evidence="1" type="ORF">ACFFLH_16640</name>
</gene>
<keyword evidence="1" id="KW-0560">Oxidoreductase</keyword>
<dbReference type="Gene3D" id="2.30.110.10">
    <property type="entry name" value="Electron Transport, Fmn-binding Protein, Chain A"/>
    <property type="match status" value="1"/>
</dbReference>
<dbReference type="InterPro" id="IPR012349">
    <property type="entry name" value="Split_barrel_FMN-bd"/>
</dbReference>
<dbReference type="InterPro" id="IPR024747">
    <property type="entry name" value="Pyridox_Oxase-rel"/>
</dbReference>
<evidence type="ECO:0000313" key="1">
    <source>
        <dbReference type="EMBL" id="MFB9888045.1"/>
    </source>
</evidence>
<name>A0ABV5ZGR7_9GAMM</name>
<keyword evidence="2" id="KW-1185">Reference proteome</keyword>
<dbReference type="Pfam" id="PF12900">
    <property type="entry name" value="Pyridox_ox_2"/>
    <property type="match status" value="1"/>
</dbReference>
<protein>
    <submittedName>
        <fullName evidence="1">Pyridoxamine 5'-phosphate oxidase family protein</fullName>
        <ecNumber evidence="1">1.-.-.-</ecNumber>
    </submittedName>
</protein>
<dbReference type="PANTHER" id="PTHR34071:SF2">
    <property type="entry name" value="FLAVIN-NUCLEOTIDE-BINDING PROTEIN"/>
    <property type="match status" value="1"/>
</dbReference>
<dbReference type="GO" id="GO:0016491">
    <property type="term" value="F:oxidoreductase activity"/>
    <property type="evidence" value="ECO:0007669"/>
    <property type="project" value="UniProtKB-KW"/>
</dbReference>
<dbReference type="RefSeq" id="WP_051527670.1">
    <property type="nucleotide sequence ID" value="NZ_JBHLZN010000008.1"/>
</dbReference>
<organism evidence="1 2">
    <name type="scientific">Balneatrix alpica</name>
    <dbReference type="NCBI Taxonomy" id="75684"/>
    <lineage>
        <taxon>Bacteria</taxon>
        <taxon>Pseudomonadati</taxon>
        <taxon>Pseudomonadota</taxon>
        <taxon>Gammaproteobacteria</taxon>
        <taxon>Oceanospirillales</taxon>
        <taxon>Balneatrichaceae</taxon>
        <taxon>Balneatrix</taxon>
    </lineage>
</organism>
<comment type="caution">
    <text evidence="1">The sequence shown here is derived from an EMBL/GenBank/DDBJ whole genome shotgun (WGS) entry which is preliminary data.</text>
</comment>